<gene>
    <name evidence="3" type="primary">PPP1R3E</name>
    <name evidence="3" type="ORF">L345_09575</name>
</gene>
<dbReference type="InterPro" id="IPR038175">
    <property type="entry name" value="CBM21_dom_sf"/>
</dbReference>
<dbReference type="PROSITE" id="PS51159">
    <property type="entry name" value="CBM21"/>
    <property type="match status" value="1"/>
</dbReference>
<dbReference type="GO" id="GO:0008157">
    <property type="term" value="F:protein phosphatase 1 binding"/>
    <property type="evidence" value="ECO:0007669"/>
    <property type="project" value="TreeGrafter"/>
</dbReference>
<dbReference type="GO" id="GO:0000164">
    <property type="term" value="C:protein phosphatase type 1 complex"/>
    <property type="evidence" value="ECO:0007669"/>
    <property type="project" value="TreeGrafter"/>
</dbReference>
<dbReference type="Pfam" id="PF03370">
    <property type="entry name" value="CBM_21"/>
    <property type="match status" value="1"/>
</dbReference>
<evidence type="ECO:0000313" key="4">
    <source>
        <dbReference type="Proteomes" id="UP000018936"/>
    </source>
</evidence>
<evidence type="ECO:0000313" key="3">
    <source>
        <dbReference type="EMBL" id="ETE64670.1"/>
    </source>
</evidence>
<dbReference type="GO" id="GO:2001069">
    <property type="term" value="F:glycogen binding"/>
    <property type="evidence" value="ECO:0007669"/>
    <property type="project" value="TreeGrafter"/>
</dbReference>
<dbReference type="InterPro" id="IPR005036">
    <property type="entry name" value="CBM21_dom"/>
</dbReference>
<evidence type="ECO:0000259" key="2">
    <source>
        <dbReference type="PROSITE" id="PS51159"/>
    </source>
</evidence>
<keyword evidence="4" id="KW-1185">Reference proteome</keyword>
<name>V8NRI0_OPHHA</name>
<dbReference type="PANTHER" id="PTHR12307:SF20">
    <property type="entry name" value="PROTEIN PHOSPHATASE 1 REGULATORY SUBUNIT 3E"/>
    <property type="match status" value="1"/>
</dbReference>
<dbReference type="Gene3D" id="2.60.40.2440">
    <property type="entry name" value="Carbohydrate binding type-21 domain"/>
    <property type="match status" value="1"/>
</dbReference>
<accession>V8NRI0</accession>
<dbReference type="Proteomes" id="UP000018936">
    <property type="component" value="Unassembled WGS sequence"/>
</dbReference>
<dbReference type="OrthoDB" id="1881at2759"/>
<evidence type="ECO:0000256" key="1">
    <source>
        <dbReference type="SAM" id="MobiDB-lite"/>
    </source>
</evidence>
<feature type="region of interest" description="Disordered" evidence="1">
    <location>
        <begin position="35"/>
        <end position="99"/>
    </location>
</feature>
<proteinExistence type="predicted"/>
<dbReference type="PANTHER" id="PTHR12307">
    <property type="entry name" value="PROTEIN PHOSPHATASE 1 REGULATORY SUBUNIT"/>
    <property type="match status" value="1"/>
</dbReference>
<dbReference type="AlphaFoldDB" id="V8NRI0"/>
<dbReference type="EMBL" id="AZIM01002159">
    <property type="protein sequence ID" value="ETE64670.1"/>
    <property type="molecule type" value="Genomic_DNA"/>
</dbReference>
<feature type="compositionally biased region" description="Basic residues" evidence="1">
    <location>
        <begin position="87"/>
        <end position="99"/>
    </location>
</feature>
<dbReference type="GO" id="GO:0005979">
    <property type="term" value="P:regulation of glycogen biosynthetic process"/>
    <property type="evidence" value="ECO:0007669"/>
    <property type="project" value="TreeGrafter"/>
</dbReference>
<feature type="compositionally biased region" description="Basic residues" evidence="1">
    <location>
        <begin position="55"/>
        <end position="77"/>
    </location>
</feature>
<organism evidence="3 4">
    <name type="scientific">Ophiophagus hannah</name>
    <name type="common">King cobra</name>
    <name type="synonym">Naja hannah</name>
    <dbReference type="NCBI Taxonomy" id="8665"/>
    <lineage>
        <taxon>Eukaryota</taxon>
        <taxon>Metazoa</taxon>
        <taxon>Chordata</taxon>
        <taxon>Craniata</taxon>
        <taxon>Vertebrata</taxon>
        <taxon>Euteleostomi</taxon>
        <taxon>Lepidosauria</taxon>
        <taxon>Squamata</taxon>
        <taxon>Bifurcata</taxon>
        <taxon>Unidentata</taxon>
        <taxon>Episquamata</taxon>
        <taxon>Toxicofera</taxon>
        <taxon>Serpentes</taxon>
        <taxon>Colubroidea</taxon>
        <taxon>Elapidae</taxon>
        <taxon>Elapinae</taxon>
        <taxon>Ophiophagus</taxon>
    </lineage>
</organism>
<sequence>MAHAPPSPLTPSNIPRNLSYIAGLYERAYYRTARPSIAEDSGTEGSESESEGRPRGRTQRRRHLFRGPKRRGRRRTRSAPAQGRIRGASRSHSPRTRKRVRFADSLGLELISVRQFWPNDLPQVPERVHNQLRRDSLSHFAPCLPFCPPVKVTKVGPARKHLGVGLEPMFPDPLSMPDFLPRLLAQCVLLEGVRAEGSCVSGTIRVLNLAYEKRVSVRYTWDFWATEHEARASYAAPAGRDRDHADRFAFRLPLPVPLSAGMVLEFALCYLVGGKEFWDNNQGRNYSLRPPPCVAEEDEFPSPIQDCCETGWIHFL</sequence>
<feature type="domain" description="CBM21" evidence="2">
    <location>
        <begin position="180"/>
        <end position="289"/>
    </location>
</feature>
<comment type="caution">
    <text evidence="3">The sequence shown here is derived from an EMBL/GenBank/DDBJ whole genome shotgun (WGS) entry which is preliminary data.</text>
</comment>
<protein>
    <submittedName>
        <fullName evidence="3">Protein phosphatase 1 regulatory subunit 3E</fullName>
    </submittedName>
</protein>
<feature type="non-terminal residue" evidence="3">
    <location>
        <position position="1"/>
    </location>
</feature>
<reference evidence="3 4" key="1">
    <citation type="journal article" date="2013" name="Proc. Natl. Acad. Sci. U.S.A.">
        <title>The king cobra genome reveals dynamic gene evolution and adaptation in the snake venom system.</title>
        <authorList>
            <person name="Vonk F.J."/>
            <person name="Casewell N.R."/>
            <person name="Henkel C.V."/>
            <person name="Heimberg A.M."/>
            <person name="Jansen H.J."/>
            <person name="McCleary R.J."/>
            <person name="Kerkkamp H.M."/>
            <person name="Vos R.A."/>
            <person name="Guerreiro I."/>
            <person name="Calvete J.J."/>
            <person name="Wuster W."/>
            <person name="Woods A.E."/>
            <person name="Logan J.M."/>
            <person name="Harrison R.A."/>
            <person name="Castoe T.A."/>
            <person name="de Koning A.P."/>
            <person name="Pollock D.D."/>
            <person name="Yandell M."/>
            <person name="Calderon D."/>
            <person name="Renjifo C."/>
            <person name="Currier R.B."/>
            <person name="Salgado D."/>
            <person name="Pla D."/>
            <person name="Sanz L."/>
            <person name="Hyder A.S."/>
            <person name="Ribeiro J.M."/>
            <person name="Arntzen J.W."/>
            <person name="van den Thillart G.E."/>
            <person name="Boetzer M."/>
            <person name="Pirovano W."/>
            <person name="Dirks R.P."/>
            <person name="Spaink H.P."/>
            <person name="Duboule D."/>
            <person name="McGlinn E."/>
            <person name="Kini R.M."/>
            <person name="Richardson M.K."/>
        </authorList>
    </citation>
    <scope>NUCLEOTIDE SEQUENCE</scope>
    <source>
        <tissue evidence="3">Blood</tissue>
    </source>
</reference>
<dbReference type="InterPro" id="IPR050782">
    <property type="entry name" value="PP1_regulatory_subunit_3"/>
</dbReference>